<comment type="caution">
    <text evidence="2">The sequence shown here is derived from an EMBL/GenBank/DDBJ whole genome shotgun (WGS) entry which is preliminary data.</text>
</comment>
<evidence type="ECO:0000259" key="1">
    <source>
        <dbReference type="Pfam" id="PF01833"/>
    </source>
</evidence>
<feature type="domain" description="IPT/TIG" evidence="1">
    <location>
        <begin position="611"/>
        <end position="680"/>
    </location>
</feature>
<dbReference type="AlphaFoldDB" id="A0A917H3E4"/>
<feature type="domain" description="IPT/TIG" evidence="1">
    <location>
        <begin position="80"/>
        <end position="163"/>
    </location>
</feature>
<dbReference type="InterPro" id="IPR002909">
    <property type="entry name" value="IPT_dom"/>
</dbReference>
<name>A0A917H3E4_9BACT</name>
<feature type="domain" description="IPT/TIG" evidence="1">
    <location>
        <begin position="170"/>
        <end position="242"/>
    </location>
</feature>
<keyword evidence="3" id="KW-1185">Reference proteome</keyword>
<dbReference type="Proteomes" id="UP000647241">
    <property type="component" value="Unassembled WGS sequence"/>
</dbReference>
<proteinExistence type="predicted"/>
<dbReference type="Pfam" id="PF01833">
    <property type="entry name" value="TIG"/>
    <property type="match status" value="4"/>
</dbReference>
<evidence type="ECO:0000313" key="3">
    <source>
        <dbReference type="Proteomes" id="UP000647241"/>
    </source>
</evidence>
<gene>
    <name evidence="2" type="ORF">GCM10011585_05190</name>
</gene>
<reference evidence="2" key="2">
    <citation type="submission" date="2020-09" db="EMBL/GenBank/DDBJ databases">
        <authorList>
            <person name="Sun Q."/>
            <person name="Zhou Y."/>
        </authorList>
    </citation>
    <scope>NUCLEOTIDE SEQUENCE</scope>
    <source>
        <strain evidence="2">CGMCC 1.12997</strain>
    </source>
</reference>
<dbReference type="Gene3D" id="2.60.40.10">
    <property type="entry name" value="Immunoglobulins"/>
    <property type="match status" value="4"/>
</dbReference>
<dbReference type="InterPro" id="IPR013783">
    <property type="entry name" value="Ig-like_fold"/>
</dbReference>
<dbReference type="InterPro" id="IPR014756">
    <property type="entry name" value="Ig_E-set"/>
</dbReference>
<dbReference type="SUPFAM" id="SSF81296">
    <property type="entry name" value="E set domains"/>
    <property type="match status" value="4"/>
</dbReference>
<protein>
    <recommendedName>
        <fullName evidence="1">IPT/TIG domain-containing protein</fullName>
    </recommendedName>
</protein>
<accession>A0A917H3E4</accession>
<sequence>MVAGASDTTLTLAGTGFTSTTTVSANNTAEATTYVSATQVKATIPAAQLATAATLSITASNGGTSGASAAVAFAVNNPAPAVTSLSSQTIAAGSTPVAITITGTGFVSSSSVLVNGSSRTTTFVNATQLSFTLTAQDIALPGTLAVTVSNAAPGGGTSTSLNITVAAGSPTIASASPNSILTGSTDTTITITGTNFYATSVAMIGTTALSTTYVSSTQLTAVIPAANLTSLGWLALSVHTPSAPSPSATIAIPVAMTLALNVNHIVYDPYNRKLWATIGAATSTLAGNSLVSIDPATGTIGTPVLLASMPYAIALSDSGKTLYALTSTVVTRYDMTTNTVTIATVPGISGSTTIQTQSFSIAPGTENELVLGTSTTGSTEIQVFDYDTATNTVTARSGNVSGFPSHYGYCPVFLNAGYLINPYNTLSDINLYPVSSTGLGSAVASYTSTSPTEESGCMKVAGSVSYSTTGNVYAFTPTTITKNATINLSPTTVVALNGTPVAPDLSLHQVFFGSVYSGNGPEALTSASTDTNQVNSIVMLPTPGVVPGSSNLYYSDDLYRWGQDGLALLLRDDLGTGSALLYLLRGPFVVPQELNTNTAASITADSSSTITAGSGNTVLTLTGSNFVPGVAVTWNGSYRTTTIVDSTHVTVAIPASDVAAAGTGTLVATNPGAPASASLTVQVQ</sequence>
<reference evidence="2" key="1">
    <citation type="journal article" date="2014" name="Int. J. Syst. Evol. Microbiol.">
        <title>Complete genome sequence of Corynebacterium casei LMG S-19264T (=DSM 44701T), isolated from a smear-ripened cheese.</title>
        <authorList>
            <consortium name="US DOE Joint Genome Institute (JGI-PGF)"/>
            <person name="Walter F."/>
            <person name="Albersmeier A."/>
            <person name="Kalinowski J."/>
            <person name="Ruckert C."/>
        </authorList>
    </citation>
    <scope>NUCLEOTIDE SEQUENCE</scope>
    <source>
        <strain evidence="2">CGMCC 1.12997</strain>
    </source>
</reference>
<dbReference type="SUPFAM" id="SSF63825">
    <property type="entry name" value="YWTD domain"/>
    <property type="match status" value="1"/>
</dbReference>
<evidence type="ECO:0000313" key="2">
    <source>
        <dbReference type="EMBL" id="GGG66298.1"/>
    </source>
</evidence>
<dbReference type="EMBL" id="BMGT01000001">
    <property type="protein sequence ID" value="GGG66298.1"/>
    <property type="molecule type" value="Genomic_DNA"/>
</dbReference>
<organism evidence="2 3">
    <name type="scientific">Edaphobacter dinghuensis</name>
    <dbReference type="NCBI Taxonomy" id="1560005"/>
    <lineage>
        <taxon>Bacteria</taxon>
        <taxon>Pseudomonadati</taxon>
        <taxon>Acidobacteriota</taxon>
        <taxon>Terriglobia</taxon>
        <taxon>Terriglobales</taxon>
        <taxon>Acidobacteriaceae</taxon>
        <taxon>Edaphobacter</taxon>
    </lineage>
</organism>
<feature type="domain" description="IPT/TIG" evidence="1">
    <location>
        <begin position="7"/>
        <end position="73"/>
    </location>
</feature>